<reference evidence="12" key="2">
    <citation type="journal article" date="2021" name="PeerJ">
        <title>Extensive microbial diversity within the chicken gut microbiome revealed by metagenomics and culture.</title>
        <authorList>
            <person name="Gilroy R."/>
            <person name="Ravi A."/>
            <person name="Getino M."/>
            <person name="Pursley I."/>
            <person name="Horton D.L."/>
            <person name="Alikhan N.F."/>
            <person name="Baker D."/>
            <person name="Gharbi K."/>
            <person name="Hall N."/>
            <person name="Watson M."/>
            <person name="Adriaenssens E.M."/>
            <person name="Foster-Nyarko E."/>
            <person name="Jarju S."/>
            <person name="Secka A."/>
            <person name="Antonio M."/>
            <person name="Oren A."/>
            <person name="Chaudhuri R.R."/>
            <person name="La Ragione R."/>
            <person name="Hildebrand F."/>
            <person name="Pallen M.J."/>
        </authorList>
    </citation>
    <scope>NUCLEOTIDE SEQUENCE</scope>
    <source>
        <strain evidence="12">6919</strain>
    </source>
</reference>
<dbReference type="GO" id="GO:0016020">
    <property type="term" value="C:membrane"/>
    <property type="evidence" value="ECO:0007669"/>
    <property type="project" value="InterPro"/>
</dbReference>
<keyword evidence="10" id="KW-1133">Transmembrane helix</keyword>
<dbReference type="Proteomes" id="UP000823598">
    <property type="component" value="Unassembled WGS sequence"/>
</dbReference>
<keyword evidence="10" id="KW-0812">Transmembrane</keyword>
<dbReference type="Pfam" id="PF01553">
    <property type="entry name" value="Acyltransferase"/>
    <property type="match status" value="1"/>
</dbReference>
<proteinExistence type="inferred from homology"/>
<evidence type="ECO:0000256" key="1">
    <source>
        <dbReference type="ARBA" id="ARBA00001141"/>
    </source>
</evidence>
<keyword evidence="9" id="KW-0594">Phospholipid biosynthesis</keyword>
<dbReference type="PANTHER" id="PTHR10434:SF66">
    <property type="entry name" value="PHOSPHOLIPID_GLYCEROL ACYLTRANSFERASE DOMAIN-CONTAINING PROTEIN"/>
    <property type="match status" value="1"/>
</dbReference>
<keyword evidence="9" id="KW-0443">Lipid metabolism</keyword>
<dbReference type="EMBL" id="JADIMC010000062">
    <property type="protein sequence ID" value="MBO8476408.1"/>
    <property type="molecule type" value="Genomic_DNA"/>
</dbReference>
<sequence length="242" mass="27222">MLKILLRIYQCIIAVPVLAVATFLTAVFTIIACALGLSRSLGYYLPHYWAKLWCILMFVKIEVRGRENIDKHTSYVFVSNHQGAYDIFLIFGYLNHNFKWMMKKSLEKIPFVGYACKVSKHIMVDRSGAAAVQRTMESAMKILQGGMSLVVFPEGTRTPDGKIRPFKRGAFMLATEFGLPIVPLTIDGSFAVMKKSSFAINPGKITLTIHKPIPQPQGERTKEAMEAMMEESYSVIKSSLKE</sequence>
<dbReference type="GO" id="GO:0006654">
    <property type="term" value="P:phosphatidic acid biosynthetic process"/>
    <property type="evidence" value="ECO:0007669"/>
    <property type="project" value="TreeGrafter"/>
</dbReference>
<evidence type="ECO:0000256" key="7">
    <source>
        <dbReference type="ARBA" id="ARBA00022679"/>
    </source>
</evidence>
<comment type="domain">
    <text evidence="9">The HXXXXD motif is essential for acyltransferase activity and may constitute the binding site for the phosphate moiety of the glycerol-3-phosphate.</text>
</comment>
<dbReference type="InterPro" id="IPR004552">
    <property type="entry name" value="AGP_acyltrans"/>
</dbReference>
<evidence type="ECO:0000256" key="2">
    <source>
        <dbReference type="ARBA" id="ARBA00004728"/>
    </source>
</evidence>
<evidence type="ECO:0000256" key="10">
    <source>
        <dbReference type="SAM" id="Phobius"/>
    </source>
</evidence>
<evidence type="ECO:0000256" key="4">
    <source>
        <dbReference type="ARBA" id="ARBA00008655"/>
    </source>
</evidence>
<dbReference type="SUPFAM" id="SSF69593">
    <property type="entry name" value="Glycerol-3-phosphate (1)-acyltransferase"/>
    <property type="match status" value="1"/>
</dbReference>
<keyword evidence="8 9" id="KW-0012">Acyltransferase</keyword>
<dbReference type="InterPro" id="IPR002123">
    <property type="entry name" value="Plipid/glycerol_acylTrfase"/>
</dbReference>
<evidence type="ECO:0000259" key="11">
    <source>
        <dbReference type="SMART" id="SM00563"/>
    </source>
</evidence>
<dbReference type="CDD" id="cd07989">
    <property type="entry name" value="LPLAT_AGPAT-like"/>
    <property type="match status" value="1"/>
</dbReference>
<accession>A0A9D9IPI1</accession>
<feature type="domain" description="Phospholipid/glycerol acyltransferase" evidence="11">
    <location>
        <begin position="75"/>
        <end position="189"/>
    </location>
</feature>
<dbReference type="EC" id="2.3.1.51" evidence="5 9"/>
<comment type="caution">
    <text evidence="12">The sequence shown here is derived from an EMBL/GenBank/DDBJ whole genome shotgun (WGS) entry which is preliminary data.</text>
</comment>
<protein>
    <recommendedName>
        <fullName evidence="6 9">1-acyl-sn-glycerol-3-phosphate acyltransferase</fullName>
        <ecNumber evidence="5 9">2.3.1.51</ecNumber>
    </recommendedName>
</protein>
<organism evidence="12 13">
    <name type="scientific">Candidatus Limisoma faecipullorum</name>
    <dbReference type="NCBI Taxonomy" id="2840854"/>
    <lineage>
        <taxon>Bacteria</taxon>
        <taxon>Pseudomonadati</taxon>
        <taxon>Bacteroidota</taxon>
        <taxon>Bacteroidia</taxon>
        <taxon>Bacteroidales</taxon>
        <taxon>Candidatus Limisoma</taxon>
    </lineage>
</organism>
<evidence type="ECO:0000313" key="12">
    <source>
        <dbReference type="EMBL" id="MBO8476408.1"/>
    </source>
</evidence>
<comment type="pathway">
    <text evidence="3">Lipid metabolism.</text>
</comment>
<keyword evidence="10" id="KW-0472">Membrane</keyword>
<keyword evidence="9" id="KW-0444">Lipid biosynthesis</keyword>
<keyword evidence="7 9" id="KW-0808">Transferase</keyword>
<gene>
    <name evidence="12" type="ORF">IAB88_05385</name>
</gene>
<evidence type="ECO:0000256" key="3">
    <source>
        <dbReference type="ARBA" id="ARBA00005189"/>
    </source>
</evidence>
<evidence type="ECO:0000256" key="5">
    <source>
        <dbReference type="ARBA" id="ARBA00013211"/>
    </source>
</evidence>
<dbReference type="PROSITE" id="PS51257">
    <property type="entry name" value="PROKAR_LIPOPROTEIN"/>
    <property type="match status" value="1"/>
</dbReference>
<evidence type="ECO:0000313" key="13">
    <source>
        <dbReference type="Proteomes" id="UP000823598"/>
    </source>
</evidence>
<comment type="catalytic activity">
    <reaction evidence="1 9">
        <text>a 1-acyl-sn-glycero-3-phosphate + an acyl-CoA = a 1,2-diacyl-sn-glycero-3-phosphate + CoA</text>
        <dbReference type="Rhea" id="RHEA:19709"/>
        <dbReference type="ChEBI" id="CHEBI:57287"/>
        <dbReference type="ChEBI" id="CHEBI:57970"/>
        <dbReference type="ChEBI" id="CHEBI:58342"/>
        <dbReference type="ChEBI" id="CHEBI:58608"/>
        <dbReference type="EC" id="2.3.1.51"/>
    </reaction>
</comment>
<dbReference type="AlphaFoldDB" id="A0A9D9IPI1"/>
<name>A0A9D9IPI1_9BACT</name>
<evidence type="ECO:0000256" key="6">
    <source>
        <dbReference type="ARBA" id="ARBA00016139"/>
    </source>
</evidence>
<evidence type="ECO:0000256" key="8">
    <source>
        <dbReference type="ARBA" id="ARBA00023315"/>
    </source>
</evidence>
<comment type="similarity">
    <text evidence="4 9">Belongs to the 1-acyl-sn-glycerol-3-phosphate acyltransferase family.</text>
</comment>
<evidence type="ECO:0000256" key="9">
    <source>
        <dbReference type="RuleBase" id="RU361267"/>
    </source>
</evidence>
<dbReference type="SMART" id="SM00563">
    <property type="entry name" value="PlsC"/>
    <property type="match status" value="1"/>
</dbReference>
<dbReference type="NCBIfam" id="TIGR00530">
    <property type="entry name" value="AGP_acyltrn"/>
    <property type="match status" value="1"/>
</dbReference>
<feature type="transmembrane region" description="Helical" evidence="10">
    <location>
        <begin position="12"/>
        <end position="37"/>
    </location>
</feature>
<comment type="pathway">
    <text evidence="2">Phospholipid metabolism; CDP-diacylglycerol biosynthesis; CDP-diacylglycerol from sn-glycerol 3-phosphate: step 2/3.</text>
</comment>
<dbReference type="GO" id="GO:0003841">
    <property type="term" value="F:1-acylglycerol-3-phosphate O-acyltransferase activity"/>
    <property type="evidence" value="ECO:0007669"/>
    <property type="project" value="UniProtKB-UniRule"/>
</dbReference>
<keyword evidence="9" id="KW-1208">Phospholipid metabolism</keyword>
<dbReference type="PANTHER" id="PTHR10434">
    <property type="entry name" value="1-ACYL-SN-GLYCEROL-3-PHOSPHATE ACYLTRANSFERASE"/>
    <property type="match status" value="1"/>
</dbReference>
<reference evidence="12" key="1">
    <citation type="submission" date="2020-10" db="EMBL/GenBank/DDBJ databases">
        <authorList>
            <person name="Gilroy R."/>
        </authorList>
    </citation>
    <scope>NUCLEOTIDE SEQUENCE</scope>
    <source>
        <strain evidence="12">6919</strain>
    </source>
</reference>